<evidence type="ECO:0000259" key="6">
    <source>
        <dbReference type="Pfam" id="PF25917"/>
    </source>
</evidence>
<dbReference type="InterPro" id="IPR058624">
    <property type="entry name" value="MdtA-like_HH"/>
</dbReference>
<name>A0A4R6RN87_9BURK</name>
<dbReference type="InterPro" id="IPR006143">
    <property type="entry name" value="RND_pump_MFP"/>
</dbReference>
<feature type="domain" description="Multidrug resistance protein MdtA-like beta-barrel" evidence="7">
    <location>
        <begin position="231"/>
        <end position="315"/>
    </location>
</feature>
<dbReference type="Gene3D" id="1.10.287.470">
    <property type="entry name" value="Helix hairpin bin"/>
    <property type="match status" value="1"/>
</dbReference>
<keyword evidence="10" id="KW-1185">Reference proteome</keyword>
<dbReference type="Pfam" id="PF25917">
    <property type="entry name" value="BSH_RND"/>
    <property type="match status" value="1"/>
</dbReference>
<organism evidence="9 10">
    <name type="scientific">Aquabacterium commune</name>
    <dbReference type="NCBI Taxonomy" id="70586"/>
    <lineage>
        <taxon>Bacteria</taxon>
        <taxon>Pseudomonadati</taxon>
        <taxon>Pseudomonadota</taxon>
        <taxon>Betaproteobacteria</taxon>
        <taxon>Burkholderiales</taxon>
        <taxon>Aquabacterium</taxon>
    </lineage>
</organism>
<evidence type="ECO:0000256" key="3">
    <source>
        <dbReference type="SAM" id="MobiDB-lite"/>
    </source>
</evidence>
<feature type="domain" description="Multidrug resistance protein MdtA-like C-terminal permuted SH3" evidence="8">
    <location>
        <begin position="329"/>
        <end position="382"/>
    </location>
</feature>
<proteinExistence type="inferred from homology"/>
<dbReference type="Gene3D" id="2.40.50.100">
    <property type="match status" value="1"/>
</dbReference>
<dbReference type="Pfam" id="PF25944">
    <property type="entry name" value="Beta-barrel_RND"/>
    <property type="match status" value="1"/>
</dbReference>
<feature type="compositionally biased region" description="Low complexity" evidence="3">
    <location>
        <begin position="399"/>
        <end position="416"/>
    </location>
</feature>
<dbReference type="SUPFAM" id="SSF111369">
    <property type="entry name" value="HlyD-like secretion proteins"/>
    <property type="match status" value="1"/>
</dbReference>
<dbReference type="GO" id="GO:0046677">
    <property type="term" value="P:response to antibiotic"/>
    <property type="evidence" value="ECO:0007669"/>
    <property type="project" value="TreeGrafter"/>
</dbReference>
<dbReference type="GO" id="GO:0030313">
    <property type="term" value="C:cell envelope"/>
    <property type="evidence" value="ECO:0007669"/>
    <property type="project" value="UniProtKB-SubCell"/>
</dbReference>
<dbReference type="InterPro" id="IPR058627">
    <property type="entry name" value="MdtA-like_C"/>
</dbReference>
<dbReference type="AlphaFoldDB" id="A0A4R6RN87"/>
<accession>A0A4R6RN87</accession>
<keyword evidence="4" id="KW-1133">Transmembrane helix</keyword>
<dbReference type="Gene3D" id="2.40.420.20">
    <property type="match status" value="1"/>
</dbReference>
<evidence type="ECO:0000256" key="2">
    <source>
        <dbReference type="ARBA" id="ARBA00009477"/>
    </source>
</evidence>
<dbReference type="FunFam" id="2.40.420.20:FF:000001">
    <property type="entry name" value="Efflux RND transporter periplasmic adaptor subunit"/>
    <property type="match status" value="1"/>
</dbReference>
<feature type="domain" description="Multidrug resistance protein MdtA-like alpha-helical hairpin" evidence="5">
    <location>
        <begin position="129"/>
        <end position="196"/>
    </location>
</feature>
<evidence type="ECO:0000256" key="1">
    <source>
        <dbReference type="ARBA" id="ARBA00004196"/>
    </source>
</evidence>
<keyword evidence="4" id="KW-0812">Transmembrane</keyword>
<dbReference type="Pfam" id="PF25967">
    <property type="entry name" value="RND-MFP_C"/>
    <property type="match status" value="1"/>
</dbReference>
<dbReference type="OrthoDB" id="9783047at2"/>
<dbReference type="PANTHER" id="PTHR30158:SF10">
    <property type="entry name" value="CATION EFFLUX PUMP"/>
    <property type="match status" value="1"/>
</dbReference>
<evidence type="ECO:0000259" key="5">
    <source>
        <dbReference type="Pfam" id="PF25876"/>
    </source>
</evidence>
<dbReference type="RefSeq" id="WP_133605831.1">
    <property type="nucleotide sequence ID" value="NZ_SNXW01000001.1"/>
</dbReference>
<comment type="caution">
    <text evidence="9">The sequence shown here is derived from an EMBL/GenBank/DDBJ whole genome shotgun (WGS) entry which is preliminary data.</text>
</comment>
<dbReference type="InterPro" id="IPR058626">
    <property type="entry name" value="MdtA-like_b-barrel"/>
</dbReference>
<comment type="subcellular location">
    <subcellularLocation>
        <location evidence="1">Cell envelope</location>
    </subcellularLocation>
</comment>
<dbReference type="NCBIfam" id="TIGR01730">
    <property type="entry name" value="RND_mfp"/>
    <property type="match status" value="1"/>
</dbReference>
<feature type="transmembrane region" description="Helical" evidence="4">
    <location>
        <begin position="20"/>
        <end position="40"/>
    </location>
</feature>
<keyword evidence="4" id="KW-0472">Membrane</keyword>
<feature type="domain" description="Multidrug resistance protein MdtA-like barrel-sandwich hybrid" evidence="6">
    <location>
        <begin position="87"/>
        <end position="224"/>
    </location>
</feature>
<feature type="region of interest" description="Disordered" evidence="3">
    <location>
        <begin position="397"/>
        <end position="416"/>
    </location>
</feature>
<dbReference type="PANTHER" id="PTHR30158">
    <property type="entry name" value="ACRA/E-RELATED COMPONENT OF DRUG EFFLUX TRANSPORTER"/>
    <property type="match status" value="1"/>
</dbReference>
<gene>
    <name evidence="9" type="ORF">EV672_101336</name>
</gene>
<evidence type="ECO:0000313" key="9">
    <source>
        <dbReference type="EMBL" id="TDP88191.1"/>
    </source>
</evidence>
<protein>
    <submittedName>
        <fullName evidence="9">Multidrug efflux system membrane fusion protein</fullName>
    </submittedName>
</protein>
<sequence length="416" mass="43882">MNATSRPDLHTRARARLRPVAQAIATAITIGIVSAGALSLSGCGKEQTAQAAAPQAPQAAPVSVAEVITRQVTQERSFSGVIEAIERAQLRPRVAGTVEQVRLQPGALVRKGDVLFVIDPRPYQAEAARLEAAAASSQLKAELAQAELVRAQRLLADNAIAQRDHDERQSTARQLEAAARADKASLQSARLNLEWTQVRAPFDGRVGKAEVTTGNLVDGNTVLTTLVSANPMYVSFNGDEGTFLQVGKLARSNPKALKVRLGLANEDGFPHEGRLEFVDNQIDPQAGSVRMRAVVDNKDGLLTPGLFAKVQIGNDNQAGAPSALVAERAIGTDQNRKFVWVVDDKNQPAYRPVQLGTQVGDLRVITAGLKAGERVIVDGLQRVRPGAPVAPQLVPMSGPAASAAPTSAASAATAAK</sequence>
<evidence type="ECO:0000259" key="8">
    <source>
        <dbReference type="Pfam" id="PF25967"/>
    </source>
</evidence>
<dbReference type="Proteomes" id="UP000294593">
    <property type="component" value="Unassembled WGS sequence"/>
</dbReference>
<dbReference type="InterPro" id="IPR058625">
    <property type="entry name" value="MdtA-like_BSH"/>
</dbReference>
<reference evidence="9 10" key="1">
    <citation type="submission" date="2019-03" db="EMBL/GenBank/DDBJ databases">
        <title>Genomic Encyclopedia of Type Strains, Phase IV (KMG-IV): sequencing the most valuable type-strain genomes for metagenomic binning, comparative biology and taxonomic classification.</title>
        <authorList>
            <person name="Goeker M."/>
        </authorList>
    </citation>
    <scope>NUCLEOTIDE SEQUENCE [LARGE SCALE GENOMIC DNA]</scope>
    <source>
        <strain evidence="9 10">DSM 11901</strain>
    </source>
</reference>
<evidence type="ECO:0000256" key="4">
    <source>
        <dbReference type="SAM" id="Phobius"/>
    </source>
</evidence>
<dbReference type="EMBL" id="SNXW01000001">
    <property type="protein sequence ID" value="TDP88191.1"/>
    <property type="molecule type" value="Genomic_DNA"/>
</dbReference>
<evidence type="ECO:0000313" key="10">
    <source>
        <dbReference type="Proteomes" id="UP000294593"/>
    </source>
</evidence>
<dbReference type="Gene3D" id="2.40.30.170">
    <property type="match status" value="1"/>
</dbReference>
<comment type="similarity">
    <text evidence="2">Belongs to the membrane fusion protein (MFP) (TC 8.A.1) family.</text>
</comment>
<dbReference type="GO" id="GO:0005886">
    <property type="term" value="C:plasma membrane"/>
    <property type="evidence" value="ECO:0007669"/>
    <property type="project" value="TreeGrafter"/>
</dbReference>
<dbReference type="Pfam" id="PF25876">
    <property type="entry name" value="HH_MFP_RND"/>
    <property type="match status" value="1"/>
</dbReference>
<evidence type="ECO:0000259" key="7">
    <source>
        <dbReference type="Pfam" id="PF25944"/>
    </source>
</evidence>
<dbReference type="GO" id="GO:0022857">
    <property type="term" value="F:transmembrane transporter activity"/>
    <property type="evidence" value="ECO:0007669"/>
    <property type="project" value="InterPro"/>
</dbReference>